<protein>
    <recommendedName>
        <fullName evidence="1">Mycothiol-dependent maleylpyruvate isomerase metal-binding domain-containing protein</fullName>
    </recommendedName>
</protein>
<evidence type="ECO:0000259" key="1">
    <source>
        <dbReference type="Pfam" id="PF11716"/>
    </source>
</evidence>
<sequence>MAEVADRYRRLSDVFASRIEAVAPDGWDAITPCPDWNVRDLIGHVVEMNQIHLGLVGRKPRRGPTVDEDPLGAFLTTRDQAQEDLEDPAKAAVEFDSRFGRWSFAQAIDRGMCVDLAVHGWDLSQATGQDDSIDPDVLPYLWRSIESIGEEGIRFGFGPALDPPADADEQTRLLAYLGRRA</sequence>
<dbReference type="Proteomes" id="UP000502508">
    <property type="component" value="Chromosome"/>
</dbReference>
<name>A0A6F8XJR5_9ACTN</name>
<dbReference type="RefSeq" id="WP_173033315.1">
    <property type="nucleotide sequence ID" value="NZ_AP022870.1"/>
</dbReference>
<dbReference type="InterPro" id="IPR017517">
    <property type="entry name" value="Maleyloyr_isom"/>
</dbReference>
<dbReference type="SUPFAM" id="SSF109854">
    <property type="entry name" value="DinB/YfiT-like putative metalloenzymes"/>
    <property type="match status" value="1"/>
</dbReference>
<reference evidence="2 3" key="2">
    <citation type="submission" date="2020-03" db="EMBL/GenBank/DDBJ databases">
        <authorList>
            <person name="Ichikawa N."/>
            <person name="Kimura A."/>
            <person name="Kitahashi Y."/>
            <person name="Uohara A."/>
        </authorList>
    </citation>
    <scope>NUCLEOTIDE SEQUENCE [LARGE SCALE GENOMIC DNA]</scope>
    <source>
        <strain evidence="2 3">NBRC 107702</strain>
    </source>
</reference>
<dbReference type="KEGG" id="pfla:Pflav_004620"/>
<reference evidence="2 3" key="1">
    <citation type="submission" date="2020-03" db="EMBL/GenBank/DDBJ databases">
        <title>Whole genome shotgun sequence of Phytohabitans flavus NBRC 107702.</title>
        <authorList>
            <person name="Komaki H."/>
            <person name="Tamura T."/>
        </authorList>
    </citation>
    <scope>NUCLEOTIDE SEQUENCE [LARGE SCALE GENOMIC DNA]</scope>
    <source>
        <strain evidence="2 3">NBRC 107702</strain>
    </source>
</reference>
<dbReference type="NCBIfam" id="TIGR03086">
    <property type="entry name" value="TIGR03086 family metal-binding protein"/>
    <property type="match status" value="1"/>
</dbReference>
<dbReference type="Gene3D" id="1.20.120.450">
    <property type="entry name" value="dinb family like domain"/>
    <property type="match status" value="1"/>
</dbReference>
<dbReference type="EMBL" id="AP022870">
    <property type="protein sequence ID" value="BCB74052.1"/>
    <property type="molecule type" value="Genomic_DNA"/>
</dbReference>
<dbReference type="Pfam" id="PF11716">
    <property type="entry name" value="MDMPI_N"/>
    <property type="match status" value="1"/>
</dbReference>
<evidence type="ECO:0000313" key="2">
    <source>
        <dbReference type="EMBL" id="BCB74052.1"/>
    </source>
</evidence>
<feature type="domain" description="Mycothiol-dependent maleylpyruvate isomerase metal-binding" evidence="1">
    <location>
        <begin position="9"/>
        <end position="123"/>
    </location>
</feature>
<dbReference type="AlphaFoldDB" id="A0A6F8XJR5"/>
<organism evidence="2 3">
    <name type="scientific">Phytohabitans flavus</name>
    <dbReference type="NCBI Taxonomy" id="1076124"/>
    <lineage>
        <taxon>Bacteria</taxon>
        <taxon>Bacillati</taxon>
        <taxon>Actinomycetota</taxon>
        <taxon>Actinomycetes</taxon>
        <taxon>Micromonosporales</taxon>
        <taxon>Micromonosporaceae</taxon>
    </lineage>
</organism>
<accession>A0A6F8XJR5</accession>
<dbReference type="InterPro" id="IPR017520">
    <property type="entry name" value="CHP03086"/>
</dbReference>
<dbReference type="InterPro" id="IPR024344">
    <property type="entry name" value="MDMPI_metal-binding"/>
</dbReference>
<dbReference type="InterPro" id="IPR034660">
    <property type="entry name" value="DinB/YfiT-like"/>
</dbReference>
<dbReference type="GO" id="GO:0046872">
    <property type="term" value="F:metal ion binding"/>
    <property type="evidence" value="ECO:0007669"/>
    <property type="project" value="InterPro"/>
</dbReference>
<proteinExistence type="predicted"/>
<dbReference type="NCBIfam" id="TIGR03083">
    <property type="entry name" value="maleylpyruvate isomerase family mycothiol-dependent enzyme"/>
    <property type="match status" value="1"/>
</dbReference>
<gene>
    <name evidence="2" type="ORF">Pflav_004620</name>
</gene>
<evidence type="ECO:0000313" key="3">
    <source>
        <dbReference type="Proteomes" id="UP000502508"/>
    </source>
</evidence>
<keyword evidence="3" id="KW-1185">Reference proteome</keyword>